<evidence type="ECO:0000256" key="5">
    <source>
        <dbReference type="SAM" id="Phobius"/>
    </source>
</evidence>
<dbReference type="SMART" id="SM00342">
    <property type="entry name" value="HTH_ARAC"/>
    <property type="match status" value="1"/>
</dbReference>
<evidence type="ECO:0000313" key="8">
    <source>
        <dbReference type="Proteomes" id="UP001595953"/>
    </source>
</evidence>
<evidence type="ECO:0000256" key="1">
    <source>
        <dbReference type="ARBA" id="ARBA00023015"/>
    </source>
</evidence>
<keyword evidence="5" id="KW-1133">Transmembrane helix</keyword>
<dbReference type="PROSITE" id="PS50005">
    <property type="entry name" value="TPR"/>
    <property type="match status" value="1"/>
</dbReference>
<keyword evidence="2" id="KW-0238">DNA-binding</keyword>
<dbReference type="PANTHER" id="PTHR43280:SF2">
    <property type="entry name" value="HTH-TYPE TRANSCRIPTIONAL REGULATOR EXSA"/>
    <property type="match status" value="1"/>
</dbReference>
<keyword evidence="1" id="KW-0805">Transcription regulation</keyword>
<evidence type="ECO:0000259" key="6">
    <source>
        <dbReference type="PROSITE" id="PS01124"/>
    </source>
</evidence>
<dbReference type="SUPFAM" id="SSF48452">
    <property type="entry name" value="TPR-like"/>
    <property type="match status" value="2"/>
</dbReference>
<accession>A0ABV9N036</accession>
<dbReference type="InterPro" id="IPR009057">
    <property type="entry name" value="Homeodomain-like_sf"/>
</dbReference>
<evidence type="ECO:0000313" key="7">
    <source>
        <dbReference type="EMBL" id="MFC4721606.1"/>
    </source>
</evidence>
<keyword evidence="4" id="KW-0802">TPR repeat</keyword>
<dbReference type="Proteomes" id="UP001595953">
    <property type="component" value="Unassembled WGS sequence"/>
</dbReference>
<dbReference type="NCBIfam" id="NF047558">
    <property type="entry name" value="TPR_END_plus"/>
    <property type="match status" value="1"/>
</dbReference>
<gene>
    <name evidence="7" type="ORF">ACFO5O_04705</name>
</gene>
<proteinExistence type="predicted"/>
<dbReference type="SUPFAM" id="SSF46689">
    <property type="entry name" value="Homeodomain-like"/>
    <property type="match status" value="1"/>
</dbReference>
<reference evidence="8" key="1">
    <citation type="journal article" date="2019" name="Int. J. Syst. Evol. Microbiol.">
        <title>The Global Catalogue of Microorganisms (GCM) 10K type strain sequencing project: providing services to taxonomists for standard genome sequencing and annotation.</title>
        <authorList>
            <consortium name="The Broad Institute Genomics Platform"/>
            <consortium name="The Broad Institute Genome Sequencing Center for Infectious Disease"/>
            <person name="Wu L."/>
            <person name="Ma J."/>
        </authorList>
    </citation>
    <scope>NUCLEOTIDE SEQUENCE [LARGE SCALE GENOMIC DNA]</scope>
    <source>
        <strain evidence="8">CCUG 63682</strain>
    </source>
</reference>
<keyword evidence="5" id="KW-0812">Transmembrane</keyword>
<evidence type="ECO:0000256" key="2">
    <source>
        <dbReference type="ARBA" id="ARBA00023125"/>
    </source>
</evidence>
<keyword evidence="5" id="KW-0472">Membrane</keyword>
<dbReference type="InterPro" id="IPR019734">
    <property type="entry name" value="TPR_rpt"/>
</dbReference>
<dbReference type="Gene3D" id="1.10.10.60">
    <property type="entry name" value="Homeodomain-like"/>
    <property type="match status" value="1"/>
</dbReference>
<feature type="domain" description="HTH araC/xylS-type" evidence="6">
    <location>
        <begin position="7"/>
        <end position="106"/>
    </location>
</feature>
<dbReference type="InterPro" id="IPR011990">
    <property type="entry name" value="TPR-like_helical_dom_sf"/>
</dbReference>
<dbReference type="SMART" id="SM00028">
    <property type="entry name" value="TPR"/>
    <property type="match status" value="4"/>
</dbReference>
<protein>
    <submittedName>
        <fullName evidence="7">Helix-turn-helix domain-containing protein</fullName>
    </submittedName>
</protein>
<feature type="repeat" description="TPR" evidence="4">
    <location>
        <begin position="499"/>
        <end position="532"/>
    </location>
</feature>
<keyword evidence="8" id="KW-1185">Reference proteome</keyword>
<organism evidence="7 8">
    <name type="scientific">Geojedonia litorea</name>
    <dbReference type="NCBI Taxonomy" id="1268269"/>
    <lineage>
        <taxon>Bacteria</taxon>
        <taxon>Pseudomonadati</taxon>
        <taxon>Bacteroidota</taxon>
        <taxon>Flavobacteriia</taxon>
        <taxon>Flavobacteriales</taxon>
        <taxon>Flavobacteriaceae</taxon>
        <taxon>Geojedonia</taxon>
    </lineage>
</organism>
<dbReference type="Gene3D" id="1.25.40.10">
    <property type="entry name" value="Tetratricopeptide repeat domain"/>
    <property type="match status" value="2"/>
</dbReference>
<dbReference type="InterPro" id="IPR018060">
    <property type="entry name" value="HTH_AraC"/>
</dbReference>
<evidence type="ECO:0000256" key="3">
    <source>
        <dbReference type="ARBA" id="ARBA00023163"/>
    </source>
</evidence>
<dbReference type="PROSITE" id="PS01124">
    <property type="entry name" value="HTH_ARAC_FAMILY_2"/>
    <property type="match status" value="1"/>
</dbReference>
<evidence type="ECO:0000256" key="4">
    <source>
        <dbReference type="PROSITE-ProRule" id="PRU00339"/>
    </source>
</evidence>
<dbReference type="EMBL" id="JBHSGP010000008">
    <property type="protein sequence ID" value="MFC4721606.1"/>
    <property type="molecule type" value="Genomic_DNA"/>
</dbReference>
<dbReference type="PANTHER" id="PTHR43280">
    <property type="entry name" value="ARAC-FAMILY TRANSCRIPTIONAL REGULATOR"/>
    <property type="match status" value="1"/>
</dbReference>
<feature type="transmembrane region" description="Helical" evidence="5">
    <location>
        <begin position="139"/>
        <end position="157"/>
    </location>
</feature>
<comment type="caution">
    <text evidence="7">The sequence shown here is derived from an EMBL/GenBank/DDBJ whole genome shotgun (WGS) entry which is preliminary data.</text>
</comment>
<dbReference type="Pfam" id="PF12833">
    <property type="entry name" value="HTH_18"/>
    <property type="match status" value="1"/>
</dbReference>
<sequence length="633" mass="73148">MDQTFLKQLDELIETHLEDEQFGVEQLADAMSLSRSQLHRKLNNLTGKSTSQYIREFRLEKAMEMLQQNVATASEIAYRVGFSSPTYFNTSFHQYYGYPPGEVKFRIPLEEEDENEVQSSNETYDTVTIKKRFYNLRTYIIGALALVLVVTFSYYNFITSEKSTTEEENKPVIIPENSIAVLPFKNMSGSPENEAFCDGMTTAIISRLSKIKGINRVISQTSMMNYKDQQKSMTVIANELDVHYILESGFQKFGDLIKINLQLIEGNSDNLVWSEVYEGQFDSIFQIQARVAEMVANQLNAGITDSEKIQIQQKMTNNIEAYENYLKAEHLHTVYSLNNIIASRKYYEKAIALDSLFVEAYVRLGTTYAWEGLWFGNLKKNVADSLAAPYFEKALKIDPNSRAVLGHLSGKNFFNWNFKVVDSLTNVIKLSDPDYQFYFFDITQGRFKKVIETYDKVRKSYNSSFTGDFWVVYAYLLEGQPDIALELMDEALQFTPLREQFYDHFGNVYLAMGDYNMAVDLLEIGLQISDKRHASMVIHLALAEHYLGNKNKSLKLLKEVIDRANAGEPNINVMVAHYYARLGKNDEAFKWLDIAYKKREVDLIWLKADPNLRHLKDDYRYKDLVKRIGFLDY</sequence>
<dbReference type="RefSeq" id="WP_387961410.1">
    <property type="nucleotide sequence ID" value="NZ_JBHSGP010000008.1"/>
</dbReference>
<keyword evidence="3" id="KW-0804">Transcription</keyword>
<name>A0ABV9N036_9FLAO</name>